<keyword evidence="5" id="KW-1185">Reference proteome</keyword>
<name>A0ABS7Q8C0_9ACTN</name>
<comment type="caution">
    <text evidence="4">The sequence shown here is derived from an EMBL/GenBank/DDBJ whole genome shotgun (WGS) entry which is preliminary data.</text>
</comment>
<keyword evidence="4" id="KW-0378">Hydrolase</keyword>
<evidence type="ECO:0000313" key="4">
    <source>
        <dbReference type="EMBL" id="MBY8878267.1"/>
    </source>
</evidence>
<evidence type="ECO:0000313" key="5">
    <source>
        <dbReference type="Proteomes" id="UP000778578"/>
    </source>
</evidence>
<dbReference type="Pfam" id="PF00795">
    <property type="entry name" value="CN_hydrolase"/>
    <property type="match status" value="1"/>
</dbReference>
<proteinExistence type="inferred from homology"/>
<reference evidence="4 5" key="1">
    <citation type="submission" date="2021-08" db="EMBL/GenBank/DDBJ databases">
        <title>WGS of actinomycetes from Thailand.</title>
        <authorList>
            <person name="Thawai C."/>
        </authorList>
    </citation>
    <scope>NUCLEOTIDE SEQUENCE [LARGE SCALE GENOMIC DNA]</scope>
    <source>
        <strain evidence="4 5">PLK6-54</strain>
    </source>
</reference>
<dbReference type="Gene3D" id="3.60.110.10">
    <property type="entry name" value="Carbon-nitrogen hydrolase"/>
    <property type="match status" value="1"/>
</dbReference>
<dbReference type="InterPro" id="IPR036526">
    <property type="entry name" value="C-N_Hydrolase_sf"/>
</dbReference>
<dbReference type="PANTHER" id="PTHR23088:SF27">
    <property type="entry name" value="DEAMINATED GLUTATHIONE AMIDASE"/>
    <property type="match status" value="1"/>
</dbReference>
<dbReference type="InterPro" id="IPR003010">
    <property type="entry name" value="C-N_Hydrolase"/>
</dbReference>
<dbReference type="SUPFAM" id="SSF56317">
    <property type="entry name" value="Carbon-nitrogen hydrolase"/>
    <property type="match status" value="1"/>
</dbReference>
<comment type="similarity">
    <text evidence="1">Belongs to the carbon-nitrogen hydrolase superfamily. NIT1/NIT2 family.</text>
</comment>
<dbReference type="CDD" id="cd07197">
    <property type="entry name" value="nitrilase"/>
    <property type="match status" value="1"/>
</dbReference>
<accession>A0ABS7Q8C0</accession>
<evidence type="ECO:0000256" key="1">
    <source>
        <dbReference type="ARBA" id="ARBA00010613"/>
    </source>
</evidence>
<organism evidence="4 5">
    <name type="scientific">Actinacidiphila acidipaludis</name>
    <dbReference type="NCBI Taxonomy" id="2873382"/>
    <lineage>
        <taxon>Bacteria</taxon>
        <taxon>Bacillati</taxon>
        <taxon>Actinomycetota</taxon>
        <taxon>Actinomycetes</taxon>
        <taxon>Kitasatosporales</taxon>
        <taxon>Streptomycetaceae</taxon>
        <taxon>Actinacidiphila</taxon>
    </lineage>
</organism>
<gene>
    <name evidence="4" type="ORF">K7862_11570</name>
</gene>
<evidence type="ECO:0000259" key="3">
    <source>
        <dbReference type="PROSITE" id="PS50263"/>
    </source>
</evidence>
<dbReference type="PROSITE" id="PS50263">
    <property type="entry name" value="CN_HYDROLASE"/>
    <property type="match status" value="1"/>
</dbReference>
<protein>
    <submittedName>
        <fullName evidence="4">Carbon-nitrogen hydrolase family protein</fullName>
    </submittedName>
</protein>
<dbReference type="RefSeq" id="WP_222962409.1">
    <property type="nucleotide sequence ID" value="NZ_JAINZZ010000010.1"/>
</dbReference>
<feature type="domain" description="CN hydrolase" evidence="3">
    <location>
        <begin position="1"/>
        <end position="245"/>
    </location>
</feature>
<dbReference type="Proteomes" id="UP000778578">
    <property type="component" value="Unassembled WGS sequence"/>
</dbReference>
<sequence length="309" mass="32975">MSRALPLVLAQAAQRAADDLDGLAIDVRRRTAGLPPAPLVVYPELHLGGPAAGAPLASDELPEALAEPLDGPRDKALAELAGDLGVWLAPGSVYERGADGRVYNTATVYSPRGRRAASYRKIFPWRPYETVAPGSAFTVLDLDGIGRVGLSICYDAWFPESTRHLAWMGAELVLNFVQTSGSDRAQELVLARANAIVNQVFVASVNCAAPVGTGRSVLVDPQGTVLSETAADSDTTLTDVIDLDQVANVRRFGTAALNRPWQQFRPDDRPLDLPLYGGRIDPATWSGATAPLSGQPARPHHTLGEERMP</sequence>
<dbReference type="GO" id="GO:0016787">
    <property type="term" value="F:hydrolase activity"/>
    <property type="evidence" value="ECO:0007669"/>
    <property type="project" value="UniProtKB-KW"/>
</dbReference>
<feature type="region of interest" description="Disordered" evidence="2">
    <location>
        <begin position="286"/>
        <end position="309"/>
    </location>
</feature>
<dbReference type="EMBL" id="JAINZZ010000010">
    <property type="protein sequence ID" value="MBY8878267.1"/>
    <property type="molecule type" value="Genomic_DNA"/>
</dbReference>
<dbReference type="PANTHER" id="PTHR23088">
    <property type="entry name" value="NITRILASE-RELATED"/>
    <property type="match status" value="1"/>
</dbReference>
<evidence type="ECO:0000256" key="2">
    <source>
        <dbReference type="SAM" id="MobiDB-lite"/>
    </source>
</evidence>